<dbReference type="InterPro" id="IPR011990">
    <property type="entry name" value="TPR-like_helical_dom_sf"/>
</dbReference>
<reference evidence="1 2" key="1">
    <citation type="submission" date="2020-01" db="EMBL/GenBank/DDBJ databases">
        <title>Identification and distribution of gene clusters putatively required for synthesis of sphingolipid metabolism inhibitors in phylogenetically diverse species of the filamentous fungus Fusarium.</title>
        <authorList>
            <person name="Kim H.-S."/>
            <person name="Busman M."/>
            <person name="Brown D.W."/>
            <person name="Divon H."/>
            <person name="Uhlig S."/>
            <person name="Proctor R.H."/>
        </authorList>
    </citation>
    <scope>NUCLEOTIDE SEQUENCE [LARGE SCALE GENOMIC DNA]</scope>
    <source>
        <strain evidence="1 2">NRRL 20459</strain>
    </source>
</reference>
<dbReference type="EMBL" id="JAADYS010002486">
    <property type="protein sequence ID" value="KAF4458363.1"/>
    <property type="molecule type" value="Genomic_DNA"/>
</dbReference>
<comment type="caution">
    <text evidence="1">The sequence shown here is derived from an EMBL/GenBank/DDBJ whole genome shotgun (WGS) entry which is preliminary data.</text>
</comment>
<evidence type="ECO:0000313" key="1">
    <source>
        <dbReference type="EMBL" id="KAF4458363.1"/>
    </source>
</evidence>
<name>A0A8H4KYW7_9HYPO</name>
<protein>
    <recommendedName>
        <fullName evidence="3">MalT-like TPR region domain-containing protein</fullName>
    </recommendedName>
</protein>
<evidence type="ECO:0008006" key="3">
    <source>
        <dbReference type="Google" id="ProtNLM"/>
    </source>
</evidence>
<sequence length="384" mass="42969">MWALLDGLLQQGAGTSSPGDYVLETILALAHHGTLEIRREACTYAKEFLKIPLPYHLRVSVILAQSVVCRLSGEIGESDGWLDGWQSQNLRPATPRDRALEGRITVSKLENMLQRQNWNGDAAVWLWEPGEHPSPLEADTQRRRHQAMTRVFQSMGRFDMARESLEDSLRLANMPANDGHLLVSRLADMHCELGNFEKAESLAAAEIAKLVNLPKESRLLKRLNLALVEARIGREDLASATQQLQAMLTTNLREPFDIVDELLLVRALMAKARTSHLALEYEKAISEWVDVLRTTTQFASFKSGQGFTTAVIYLSLTHALLMIGNSEGAKSYFTLANDILETEKVDYWIPMAATGWFSKISTEIQRQAGMVVHPLRRGPPRVTG</sequence>
<dbReference type="OrthoDB" id="3946009at2759"/>
<gene>
    <name evidence="1" type="ORF">FALBO_14903</name>
</gene>
<keyword evidence="2" id="KW-1185">Reference proteome</keyword>
<organism evidence="1 2">
    <name type="scientific">Fusarium albosuccineum</name>
    <dbReference type="NCBI Taxonomy" id="1237068"/>
    <lineage>
        <taxon>Eukaryota</taxon>
        <taxon>Fungi</taxon>
        <taxon>Dikarya</taxon>
        <taxon>Ascomycota</taxon>
        <taxon>Pezizomycotina</taxon>
        <taxon>Sordariomycetes</taxon>
        <taxon>Hypocreomycetidae</taxon>
        <taxon>Hypocreales</taxon>
        <taxon>Nectriaceae</taxon>
        <taxon>Fusarium</taxon>
        <taxon>Fusarium decemcellulare species complex</taxon>
    </lineage>
</organism>
<proteinExistence type="predicted"/>
<dbReference type="Proteomes" id="UP000554235">
    <property type="component" value="Unassembled WGS sequence"/>
</dbReference>
<accession>A0A8H4KYW7</accession>
<dbReference type="AlphaFoldDB" id="A0A8H4KYW7"/>
<evidence type="ECO:0000313" key="2">
    <source>
        <dbReference type="Proteomes" id="UP000554235"/>
    </source>
</evidence>
<dbReference type="Gene3D" id="1.25.40.10">
    <property type="entry name" value="Tetratricopeptide repeat domain"/>
    <property type="match status" value="1"/>
</dbReference>